<keyword evidence="3" id="KW-1185">Reference proteome</keyword>
<evidence type="ECO:0000313" key="2">
    <source>
        <dbReference type="EMBL" id="RXH97828.1"/>
    </source>
</evidence>
<dbReference type="PANTHER" id="PTHR16083">
    <property type="entry name" value="LEUCINE RICH REPEAT CONTAINING PROTEIN"/>
    <property type="match status" value="1"/>
</dbReference>
<dbReference type="AlphaFoldDB" id="A0A498JPX7"/>
<comment type="caution">
    <text evidence="2">The sequence shown here is derived from an EMBL/GenBank/DDBJ whole genome shotgun (WGS) entry which is preliminary data.</text>
</comment>
<dbReference type="PANTHER" id="PTHR16083:SF82">
    <property type="entry name" value="C-JID DOMAIN-CONTAINING PROTEIN"/>
    <property type="match status" value="1"/>
</dbReference>
<dbReference type="EMBL" id="RDQH01000331">
    <property type="protein sequence ID" value="RXH97828.1"/>
    <property type="molecule type" value="Genomic_DNA"/>
</dbReference>
<evidence type="ECO:0000256" key="1">
    <source>
        <dbReference type="SAM" id="MobiDB-lite"/>
    </source>
</evidence>
<evidence type="ECO:0000313" key="3">
    <source>
        <dbReference type="Proteomes" id="UP000290289"/>
    </source>
</evidence>
<sequence length="276" mass="31053">MYIRELYLAGTAIVELPSSIKCLFGLVLIQLKNCKRLASLPTSICRLKYLEELDLTGCSALKYSPEILEPMEHLACLSLERTSVKELFSPIVNLTGLRRLNMSGCKNLEFVPSIKQASELFCLRLTIARALNSVTRFMVNNHVVHLWTMVQGRSMVKAANSVVIVCTGIHTAIDACNADHVFVWYNAFELIEQSDLECSTAFYKFVTEASVDLCKLDSFPTIPYYFSPMVKMWWICLLYAEDAGKLNSNVMIAEPKGEEDTGQEESEASRCDRFGT</sequence>
<organism evidence="2 3">
    <name type="scientific">Malus domestica</name>
    <name type="common">Apple</name>
    <name type="synonym">Pyrus malus</name>
    <dbReference type="NCBI Taxonomy" id="3750"/>
    <lineage>
        <taxon>Eukaryota</taxon>
        <taxon>Viridiplantae</taxon>
        <taxon>Streptophyta</taxon>
        <taxon>Embryophyta</taxon>
        <taxon>Tracheophyta</taxon>
        <taxon>Spermatophyta</taxon>
        <taxon>Magnoliopsida</taxon>
        <taxon>eudicotyledons</taxon>
        <taxon>Gunneridae</taxon>
        <taxon>Pentapetalae</taxon>
        <taxon>rosids</taxon>
        <taxon>fabids</taxon>
        <taxon>Rosales</taxon>
        <taxon>Rosaceae</taxon>
        <taxon>Amygdaloideae</taxon>
        <taxon>Maleae</taxon>
        <taxon>Malus</taxon>
    </lineage>
</organism>
<dbReference type="Proteomes" id="UP000290289">
    <property type="component" value="Chromosome 5"/>
</dbReference>
<accession>A0A498JPX7</accession>
<gene>
    <name evidence="2" type="ORF">DVH24_010153</name>
</gene>
<protein>
    <submittedName>
        <fullName evidence="2">Uncharacterized protein</fullName>
    </submittedName>
</protein>
<dbReference type="Gene3D" id="3.80.10.10">
    <property type="entry name" value="Ribonuclease Inhibitor"/>
    <property type="match status" value="1"/>
</dbReference>
<dbReference type="STRING" id="3750.A0A498JPX7"/>
<feature type="compositionally biased region" description="Basic and acidic residues" evidence="1">
    <location>
        <begin position="267"/>
        <end position="276"/>
    </location>
</feature>
<name>A0A498JPX7_MALDO</name>
<dbReference type="InterPro" id="IPR032675">
    <property type="entry name" value="LRR_dom_sf"/>
</dbReference>
<proteinExistence type="predicted"/>
<reference evidence="2 3" key="1">
    <citation type="submission" date="2018-10" db="EMBL/GenBank/DDBJ databases">
        <title>A high-quality apple genome assembly.</title>
        <authorList>
            <person name="Hu J."/>
        </authorList>
    </citation>
    <scope>NUCLEOTIDE SEQUENCE [LARGE SCALE GENOMIC DNA]</scope>
    <source>
        <strain evidence="3">cv. HFTH1</strain>
        <tissue evidence="2">Young leaf</tissue>
    </source>
</reference>
<dbReference type="SUPFAM" id="SSF52047">
    <property type="entry name" value="RNI-like"/>
    <property type="match status" value="1"/>
</dbReference>
<feature type="region of interest" description="Disordered" evidence="1">
    <location>
        <begin position="256"/>
        <end position="276"/>
    </location>
</feature>